<proteinExistence type="predicted"/>
<feature type="compositionally biased region" description="Basic and acidic residues" evidence="1">
    <location>
        <begin position="193"/>
        <end position="202"/>
    </location>
</feature>
<comment type="caution">
    <text evidence="2">The sequence shown here is derived from an EMBL/GenBank/DDBJ whole genome shotgun (WGS) entry which is preliminary data.</text>
</comment>
<feature type="compositionally biased region" description="Low complexity" evidence="1">
    <location>
        <begin position="249"/>
        <end position="268"/>
    </location>
</feature>
<sequence length="339" mass="36686">MTFEEFFNKKRIDLVALRAAEPGLFAEFEKHFTQMGEKSFDHTKKYWFNKLRLQYHLAPALKPEKIHQENQLAEQTIVETLTDSTAAPSTGFKPKFKPGIVSKPAEPVAGQNDAPAIEQPATPQTGASAEVTAPKPGFKPRFNAKMVTPKPAEAAESKSEQEPAAETTPSEGSAPKPGFKPRFNMKMAAPKPAETEDAKPETEPAAEPAQSETVAPKPGFKPRFNMKTMAAKPTEAAEEKVELTATGDKPAAMAETPAPAEKTTAPKPGFKPRFNMKAMVPKPAEAPEGEKVVPEQAAAEDKPADVIEPTPPAETPAAPKVGFKPRFNAKTTKPQQPEE</sequence>
<protein>
    <submittedName>
        <fullName evidence="2">Uncharacterized protein</fullName>
    </submittedName>
</protein>
<organism evidence="2 3">
    <name type="scientific">Mucilaginibacter rigui</name>
    <dbReference type="NCBI Taxonomy" id="534635"/>
    <lineage>
        <taxon>Bacteria</taxon>
        <taxon>Pseudomonadati</taxon>
        <taxon>Bacteroidota</taxon>
        <taxon>Sphingobacteriia</taxon>
        <taxon>Sphingobacteriales</taxon>
        <taxon>Sphingobacteriaceae</taxon>
        <taxon>Mucilaginibacter</taxon>
    </lineage>
</organism>
<evidence type="ECO:0000313" key="3">
    <source>
        <dbReference type="Proteomes" id="UP000618754"/>
    </source>
</evidence>
<name>A0ABR7XCY3_9SPHI</name>
<dbReference type="Proteomes" id="UP000618754">
    <property type="component" value="Unassembled WGS sequence"/>
</dbReference>
<evidence type="ECO:0000256" key="1">
    <source>
        <dbReference type="SAM" id="MobiDB-lite"/>
    </source>
</evidence>
<dbReference type="EMBL" id="JACWMW010000006">
    <property type="protein sequence ID" value="MBD1387480.1"/>
    <property type="molecule type" value="Genomic_DNA"/>
</dbReference>
<reference evidence="2 3" key="1">
    <citation type="submission" date="2020-09" db="EMBL/GenBank/DDBJ databases">
        <title>Novel species of Mucilaginibacter isolated from a glacier on the Tibetan Plateau.</title>
        <authorList>
            <person name="Liu Q."/>
            <person name="Xin Y.-H."/>
        </authorList>
    </citation>
    <scope>NUCLEOTIDE SEQUENCE [LARGE SCALE GENOMIC DNA]</scope>
    <source>
        <strain evidence="2 3">CGMCC 1.13878</strain>
    </source>
</reference>
<feature type="region of interest" description="Disordered" evidence="1">
    <location>
        <begin position="85"/>
        <end position="339"/>
    </location>
</feature>
<accession>A0ABR7XCY3</accession>
<feature type="compositionally biased region" description="Basic and acidic residues" evidence="1">
    <location>
        <begin position="288"/>
        <end position="305"/>
    </location>
</feature>
<gene>
    <name evidence="2" type="ORF">IDJ75_19505</name>
</gene>
<keyword evidence="3" id="KW-1185">Reference proteome</keyword>
<feature type="compositionally biased region" description="Polar residues" evidence="1">
    <location>
        <begin position="329"/>
        <end position="339"/>
    </location>
</feature>
<dbReference type="RefSeq" id="WP_191177324.1">
    <property type="nucleotide sequence ID" value="NZ_JACWMW010000006.1"/>
</dbReference>
<evidence type="ECO:0000313" key="2">
    <source>
        <dbReference type="EMBL" id="MBD1387480.1"/>
    </source>
</evidence>